<evidence type="ECO:0000256" key="3">
    <source>
        <dbReference type="ARBA" id="ARBA00009158"/>
    </source>
</evidence>
<keyword evidence="8" id="KW-0969">Cilium</keyword>
<evidence type="ECO:0000313" key="16">
    <source>
        <dbReference type="Proteomes" id="UP000504634"/>
    </source>
</evidence>
<dbReference type="AlphaFoldDB" id="A0A6J2T7T4"/>
<dbReference type="OrthoDB" id="197839at2759"/>
<evidence type="ECO:0000256" key="4">
    <source>
        <dbReference type="ARBA" id="ARBA00014813"/>
    </source>
</evidence>
<dbReference type="GO" id="GO:0044782">
    <property type="term" value="P:cilium organization"/>
    <property type="evidence" value="ECO:0007669"/>
    <property type="project" value="TreeGrafter"/>
</dbReference>
<evidence type="ECO:0000256" key="14">
    <source>
        <dbReference type="SAM" id="Coils"/>
    </source>
</evidence>
<keyword evidence="10" id="KW-0539">Nucleus</keyword>
<evidence type="ECO:0000256" key="13">
    <source>
        <dbReference type="ARBA" id="ARBA00046114"/>
    </source>
</evidence>
<dbReference type="PANTHER" id="PTHR19265">
    <property type="entry name" value="MEIOSIS-SPECIFIC NUCLEAR STRUCTURAL PROTEIN 1"/>
    <property type="match status" value="1"/>
</dbReference>
<keyword evidence="11" id="KW-0469">Meiosis</keyword>
<evidence type="ECO:0000259" key="15">
    <source>
        <dbReference type="Pfam" id="PF13868"/>
    </source>
</evidence>
<dbReference type="GeneID" id="115621632"/>
<feature type="coiled-coil region" evidence="14">
    <location>
        <begin position="332"/>
        <end position="366"/>
    </location>
</feature>
<keyword evidence="16" id="KW-1185">Reference proteome</keyword>
<gene>
    <name evidence="17" type="primary">LOC115621632</name>
</gene>
<dbReference type="Pfam" id="PF13868">
    <property type="entry name" value="TPH"/>
    <property type="match status" value="1"/>
</dbReference>
<dbReference type="Proteomes" id="UP000504634">
    <property type="component" value="Unplaced"/>
</dbReference>
<evidence type="ECO:0000256" key="10">
    <source>
        <dbReference type="ARBA" id="ARBA00023242"/>
    </source>
</evidence>
<evidence type="ECO:0000313" key="17">
    <source>
        <dbReference type="RefSeq" id="XP_030371193.1"/>
    </source>
</evidence>
<dbReference type="InterPro" id="IPR026504">
    <property type="entry name" value="MNS1"/>
</dbReference>
<evidence type="ECO:0000256" key="9">
    <source>
        <dbReference type="ARBA" id="ARBA00023212"/>
    </source>
</evidence>
<sequence length="502" mass="60136">MATNTPPSCSGTMTTVLGRTKLVGPLSPCFIKGPTKLIIPYTRDSFEHHHSKFARRMLIDLESLNRSKELPNSVPLKSEQNEKMAMCNELRQLKHDEIIERKRRIQLRQDCHELRELAEQLRVAHINKDIAESMELGEKRRHAEKLERAESAKCAEKERLKILAMEREKEMKRKEEQQKLYATLSNQVDETKRRLQMERQEKIADREQRLTLQQIIEEEKAEQLKAQQRKIENRKEMLQYIEEQNRNKERQRALEREDFQTAELSKLIYDERKAKIKTEMLEAQRKHQAISMRIGQQVYEIESQKRQRDRVLTDLLQEEYKARQDARFRQQLEQQQEDRMRVRKELERYRHELMQRNLEKERLKREEIAASKLESYDVMEAKRIEDEKAKYQERKKYGNMLLSMMEENQRRRAEDTAENVQIFDMLAKAEEERQTCIQEERLRMLGSVPQSVLRYLPKNALTKADREQIVIPKRPQQFGETWKASREQTNILKRQHLGGGDS</sequence>
<evidence type="ECO:0000256" key="1">
    <source>
        <dbReference type="ARBA" id="ARBA00004123"/>
    </source>
</evidence>
<evidence type="ECO:0000256" key="8">
    <source>
        <dbReference type="ARBA" id="ARBA00023069"/>
    </source>
</evidence>
<protein>
    <recommendedName>
        <fullName evidence="4">Meiosis-specific nuclear structural protein 1</fullName>
    </recommendedName>
</protein>
<evidence type="ECO:0000256" key="6">
    <source>
        <dbReference type="ARBA" id="ARBA00022846"/>
    </source>
</evidence>
<keyword evidence="6" id="KW-0282">Flagellum</keyword>
<evidence type="ECO:0000256" key="2">
    <source>
        <dbReference type="ARBA" id="ARBA00004611"/>
    </source>
</evidence>
<dbReference type="InterPro" id="IPR043597">
    <property type="entry name" value="TPH_dom"/>
</dbReference>
<keyword evidence="9" id="KW-0206">Cytoskeleton</keyword>
<dbReference type="GO" id="GO:0005634">
    <property type="term" value="C:nucleus"/>
    <property type="evidence" value="ECO:0007669"/>
    <property type="project" value="UniProtKB-SubCell"/>
</dbReference>
<evidence type="ECO:0000256" key="5">
    <source>
        <dbReference type="ARBA" id="ARBA00022490"/>
    </source>
</evidence>
<evidence type="ECO:0000256" key="7">
    <source>
        <dbReference type="ARBA" id="ARBA00023054"/>
    </source>
</evidence>
<dbReference type="GO" id="GO:0051321">
    <property type="term" value="P:meiotic cell cycle"/>
    <property type="evidence" value="ECO:0007669"/>
    <property type="project" value="UniProtKB-KW"/>
</dbReference>
<reference evidence="17" key="1">
    <citation type="submission" date="2025-08" db="UniProtKB">
        <authorList>
            <consortium name="RefSeq"/>
        </authorList>
    </citation>
    <scope>IDENTIFICATION</scope>
    <source>
        <strain evidence="17">11010-0011.00</strain>
        <tissue evidence="17">Whole body</tissue>
    </source>
</reference>
<feature type="coiled-coil region" evidence="14">
    <location>
        <begin position="155"/>
        <end position="251"/>
    </location>
</feature>
<keyword evidence="7 14" id="KW-0175">Coiled coil</keyword>
<accession>A0A6J2T7T4</accession>
<comment type="function">
    <text evidence="13">Microtubule inner protein (MIP) part of the dynein-decorated doublet microtubules (DMTs) in cilia axoneme, which is required for motile cilia beating. May play a role in the control of meiotic division and germ cell differentiation through regulation of pairing and recombination during meiosis. Required for sperm flagella assembly. May play a role in the assembly and function of the outer dynein arm-docking complex (ODA-DC). ODA-DC mediates outer dynein arms (ODA) binding onto the axonemal doublet microtubules.</text>
</comment>
<feature type="coiled-coil region" evidence="14">
    <location>
        <begin position="76"/>
        <end position="124"/>
    </location>
</feature>
<feature type="domain" description="Trichohyalin-plectin-homology" evidence="15">
    <location>
        <begin position="107"/>
        <end position="458"/>
    </location>
</feature>
<evidence type="ECO:0000256" key="12">
    <source>
        <dbReference type="ARBA" id="ARBA00023273"/>
    </source>
</evidence>
<dbReference type="RefSeq" id="XP_030371193.1">
    <property type="nucleotide sequence ID" value="XM_030515333.1"/>
</dbReference>
<name>A0A6J2T7T4_DROLE</name>
<dbReference type="PANTHER" id="PTHR19265:SF0">
    <property type="entry name" value="MEIOSIS-SPECIFIC NUCLEAR STRUCTURAL PROTEIN 1"/>
    <property type="match status" value="1"/>
</dbReference>
<comment type="subcellular location">
    <subcellularLocation>
        <location evidence="2">Cytoplasm</location>
        <location evidence="2">Cytoskeleton</location>
        <location evidence="2">Flagellum axoneme</location>
    </subcellularLocation>
    <subcellularLocation>
        <location evidence="1">Nucleus</location>
    </subcellularLocation>
</comment>
<evidence type="ECO:0000256" key="11">
    <source>
        <dbReference type="ARBA" id="ARBA00023254"/>
    </source>
</evidence>
<keyword evidence="12" id="KW-0966">Cell projection</keyword>
<dbReference type="GO" id="GO:0031514">
    <property type="term" value="C:motile cilium"/>
    <property type="evidence" value="ECO:0007669"/>
    <property type="project" value="TreeGrafter"/>
</dbReference>
<proteinExistence type="inferred from homology"/>
<organism evidence="16 17">
    <name type="scientific">Drosophila lebanonensis</name>
    <name type="common">Fruit fly</name>
    <name type="synonym">Scaptodrosophila lebanonensis</name>
    <dbReference type="NCBI Taxonomy" id="7225"/>
    <lineage>
        <taxon>Eukaryota</taxon>
        <taxon>Metazoa</taxon>
        <taxon>Ecdysozoa</taxon>
        <taxon>Arthropoda</taxon>
        <taxon>Hexapoda</taxon>
        <taxon>Insecta</taxon>
        <taxon>Pterygota</taxon>
        <taxon>Neoptera</taxon>
        <taxon>Endopterygota</taxon>
        <taxon>Diptera</taxon>
        <taxon>Brachycera</taxon>
        <taxon>Muscomorpha</taxon>
        <taxon>Ephydroidea</taxon>
        <taxon>Drosophilidae</taxon>
        <taxon>Scaptodrosophila</taxon>
    </lineage>
</organism>
<keyword evidence="5" id="KW-0963">Cytoplasm</keyword>
<comment type="similarity">
    <text evidence="3">Belongs to the MNS1 family.</text>
</comment>